<dbReference type="InterPro" id="IPR056179">
    <property type="entry name" value="DHQS_C"/>
</dbReference>
<dbReference type="InterPro" id="IPR030960">
    <property type="entry name" value="DHQS/DOIS_N"/>
</dbReference>
<dbReference type="GO" id="GO:0008652">
    <property type="term" value="P:amino acid biosynthetic process"/>
    <property type="evidence" value="ECO:0007669"/>
    <property type="project" value="UniProtKB-KW"/>
</dbReference>
<proteinExistence type="inferred from homology"/>
<accession>A0A6N7X5F3</accession>
<evidence type="ECO:0000256" key="2">
    <source>
        <dbReference type="ARBA" id="ARBA00001911"/>
    </source>
</evidence>
<dbReference type="PANTHER" id="PTHR43622">
    <property type="entry name" value="3-DEHYDROQUINATE SYNTHASE"/>
    <property type="match status" value="1"/>
</dbReference>
<gene>
    <name evidence="22" type="primary">aroB</name>
    <name evidence="22" type="ORF">FYJ65_05295</name>
</gene>
<evidence type="ECO:0000313" key="23">
    <source>
        <dbReference type="Proteomes" id="UP000469424"/>
    </source>
</evidence>
<feature type="domain" description="3-dehydroquinate synthase C-terminal" evidence="21">
    <location>
        <begin position="163"/>
        <end position="298"/>
    </location>
</feature>
<dbReference type="PANTHER" id="PTHR43622:SF7">
    <property type="entry name" value="3-DEHYDROQUINATE SYNTHASE, CHLOROPLASTIC"/>
    <property type="match status" value="1"/>
</dbReference>
<evidence type="ECO:0000256" key="3">
    <source>
        <dbReference type="ARBA" id="ARBA00001941"/>
    </source>
</evidence>
<dbReference type="Gene3D" id="3.40.50.1970">
    <property type="match status" value="1"/>
</dbReference>
<evidence type="ECO:0000256" key="15">
    <source>
        <dbReference type="ARBA" id="ARBA00023027"/>
    </source>
</evidence>
<evidence type="ECO:0000256" key="12">
    <source>
        <dbReference type="ARBA" id="ARBA00022723"/>
    </source>
</evidence>
<feature type="domain" description="3-dehydroquinate synthase N-terminal" evidence="20">
    <location>
        <begin position="49"/>
        <end position="160"/>
    </location>
</feature>
<keyword evidence="14" id="KW-0862">Zinc</keyword>
<evidence type="ECO:0000256" key="1">
    <source>
        <dbReference type="ARBA" id="ARBA00001393"/>
    </source>
</evidence>
<dbReference type="EMBL" id="VUNA01000008">
    <property type="protein sequence ID" value="MST70760.1"/>
    <property type="molecule type" value="Genomic_DNA"/>
</dbReference>
<dbReference type="Pfam" id="PF24621">
    <property type="entry name" value="DHQS_C"/>
    <property type="match status" value="1"/>
</dbReference>
<evidence type="ECO:0000256" key="9">
    <source>
        <dbReference type="ARBA" id="ARBA00017684"/>
    </source>
</evidence>
<dbReference type="SUPFAM" id="SSF56796">
    <property type="entry name" value="Dehydroquinate synthase-like"/>
    <property type="match status" value="1"/>
</dbReference>
<keyword evidence="18" id="KW-0170">Cobalt</keyword>
<comment type="caution">
    <text evidence="22">The sequence shown here is derived from an EMBL/GenBank/DDBJ whole genome shotgun (WGS) entry which is preliminary data.</text>
</comment>
<keyword evidence="13" id="KW-0547">Nucleotide-binding</keyword>
<dbReference type="Gene3D" id="1.20.1090.10">
    <property type="entry name" value="Dehydroquinate synthase-like - alpha domain"/>
    <property type="match status" value="1"/>
</dbReference>
<comment type="subcellular location">
    <subcellularLocation>
        <location evidence="5">Cytoplasm</location>
    </subcellularLocation>
</comment>
<comment type="pathway">
    <text evidence="6">Metabolic intermediate biosynthesis; chorismate biosynthesis; chorismate from D-erythrose 4-phosphate and phosphoenolpyruvate: step 2/7.</text>
</comment>
<evidence type="ECO:0000256" key="13">
    <source>
        <dbReference type="ARBA" id="ARBA00022741"/>
    </source>
</evidence>
<dbReference type="Proteomes" id="UP000469424">
    <property type="component" value="Unassembled WGS sequence"/>
</dbReference>
<dbReference type="AlphaFoldDB" id="A0A6N7X5F3"/>
<keyword evidence="23" id="KW-1185">Reference proteome</keyword>
<dbReference type="GO" id="GO:0009073">
    <property type="term" value="P:aromatic amino acid family biosynthetic process"/>
    <property type="evidence" value="ECO:0007669"/>
    <property type="project" value="UniProtKB-KW"/>
</dbReference>
<sequence length="329" mass="36805">MELRQIGTALAEVQRGGKICIISDRNVASLYMDICRESLEEAGYGVWEYVLPPGEASKNGTNYLRILEYLAAVPFTRSDGIVALGGGMVGDLAGFAAATYMRGINVYQVPTTLLAAVDSSVGGKTAIDLPSGKNLAGAFHQPKLVLQDSRLLNTLPSDVYREGMAEVIKYGMIHDRKLFKRLENPTEVRNSLDEVIETCVGIKKEYVEADEFDRGLRHKLNFGHTLGHAMEQAEGYRLSHGDAVAKGMYWITRISAEQGWCSRETLAALEQLLRKYDFNLTLPENREEIYRILCSDKKRQGDTIRMVIPEEVGRCAIREFHIREVKDLL</sequence>
<comment type="similarity">
    <text evidence="7">Belongs to the sugar phosphate cyclases superfamily. Dehydroquinate synthase family.</text>
</comment>
<keyword evidence="17 22" id="KW-0456">Lyase</keyword>
<name>A0A6N7X5F3_9FIRM</name>
<evidence type="ECO:0000256" key="17">
    <source>
        <dbReference type="ARBA" id="ARBA00023239"/>
    </source>
</evidence>
<organism evidence="22 23">
    <name type="scientific">Mogibacterium kristiansenii</name>
    <dbReference type="NCBI Taxonomy" id="2606708"/>
    <lineage>
        <taxon>Bacteria</taxon>
        <taxon>Bacillati</taxon>
        <taxon>Bacillota</taxon>
        <taxon>Clostridia</taxon>
        <taxon>Peptostreptococcales</taxon>
        <taxon>Anaerovoracaceae</taxon>
        <taxon>Mogibacterium</taxon>
    </lineage>
</organism>
<dbReference type="GO" id="GO:0005737">
    <property type="term" value="C:cytoplasm"/>
    <property type="evidence" value="ECO:0007669"/>
    <property type="project" value="UniProtKB-SubCell"/>
</dbReference>
<dbReference type="Pfam" id="PF01761">
    <property type="entry name" value="DHQ_synthase"/>
    <property type="match status" value="1"/>
</dbReference>
<evidence type="ECO:0000256" key="4">
    <source>
        <dbReference type="ARBA" id="ARBA00001947"/>
    </source>
</evidence>
<keyword evidence="16" id="KW-0057">Aromatic amino acid biosynthesis</keyword>
<dbReference type="CDD" id="cd08195">
    <property type="entry name" value="DHQS"/>
    <property type="match status" value="1"/>
</dbReference>
<reference evidence="22 23" key="1">
    <citation type="submission" date="2019-08" db="EMBL/GenBank/DDBJ databases">
        <title>In-depth cultivation of the pig gut microbiome towards novel bacterial diversity and tailored functional studies.</title>
        <authorList>
            <person name="Wylensek D."/>
            <person name="Hitch T.C.A."/>
            <person name="Clavel T."/>
        </authorList>
    </citation>
    <scope>NUCLEOTIDE SEQUENCE [LARGE SCALE GENOMIC DNA]</scope>
    <source>
        <strain evidence="22 23">WCA-MUC-591-APC-4B</strain>
    </source>
</reference>
<dbReference type="RefSeq" id="WP_154554323.1">
    <property type="nucleotide sequence ID" value="NZ_VUNA01000008.1"/>
</dbReference>
<dbReference type="PIRSF" id="PIRSF001455">
    <property type="entry name" value="DHQ_synth"/>
    <property type="match status" value="1"/>
</dbReference>
<dbReference type="InterPro" id="IPR030963">
    <property type="entry name" value="DHQ_synth_fam"/>
</dbReference>
<keyword evidence="15" id="KW-0520">NAD</keyword>
<dbReference type="GO" id="GO:0000166">
    <property type="term" value="F:nucleotide binding"/>
    <property type="evidence" value="ECO:0007669"/>
    <property type="project" value="UniProtKB-KW"/>
</dbReference>
<evidence type="ECO:0000256" key="16">
    <source>
        <dbReference type="ARBA" id="ARBA00023141"/>
    </source>
</evidence>
<protein>
    <recommendedName>
        <fullName evidence="9 19">3-dehydroquinate synthase</fullName>
        <ecNumber evidence="8 19">4.2.3.4</ecNumber>
    </recommendedName>
</protein>
<keyword evidence="10" id="KW-0963">Cytoplasm</keyword>
<comment type="catalytic activity">
    <reaction evidence="1">
        <text>7-phospho-2-dehydro-3-deoxy-D-arabino-heptonate = 3-dehydroquinate + phosphate</text>
        <dbReference type="Rhea" id="RHEA:21968"/>
        <dbReference type="ChEBI" id="CHEBI:32364"/>
        <dbReference type="ChEBI" id="CHEBI:43474"/>
        <dbReference type="ChEBI" id="CHEBI:58394"/>
        <dbReference type="EC" id="4.2.3.4"/>
    </reaction>
</comment>
<evidence type="ECO:0000256" key="6">
    <source>
        <dbReference type="ARBA" id="ARBA00004661"/>
    </source>
</evidence>
<dbReference type="GO" id="GO:0009423">
    <property type="term" value="P:chorismate biosynthetic process"/>
    <property type="evidence" value="ECO:0007669"/>
    <property type="project" value="UniProtKB-UniRule"/>
</dbReference>
<dbReference type="EC" id="4.2.3.4" evidence="8 19"/>
<evidence type="ECO:0000256" key="7">
    <source>
        <dbReference type="ARBA" id="ARBA00005412"/>
    </source>
</evidence>
<dbReference type="InterPro" id="IPR016037">
    <property type="entry name" value="DHQ_synth_AroB"/>
</dbReference>
<dbReference type="InterPro" id="IPR050071">
    <property type="entry name" value="Dehydroquinate_synthase"/>
</dbReference>
<dbReference type="NCBIfam" id="TIGR01357">
    <property type="entry name" value="aroB"/>
    <property type="match status" value="1"/>
</dbReference>
<evidence type="ECO:0000256" key="18">
    <source>
        <dbReference type="ARBA" id="ARBA00023285"/>
    </source>
</evidence>
<comment type="cofactor">
    <cofactor evidence="4">
        <name>Zn(2+)</name>
        <dbReference type="ChEBI" id="CHEBI:29105"/>
    </cofactor>
</comment>
<evidence type="ECO:0000256" key="5">
    <source>
        <dbReference type="ARBA" id="ARBA00004496"/>
    </source>
</evidence>
<evidence type="ECO:0000256" key="14">
    <source>
        <dbReference type="ARBA" id="ARBA00022833"/>
    </source>
</evidence>
<evidence type="ECO:0000256" key="11">
    <source>
        <dbReference type="ARBA" id="ARBA00022605"/>
    </source>
</evidence>
<evidence type="ECO:0000313" key="22">
    <source>
        <dbReference type="EMBL" id="MST70760.1"/>
    </source>
</evidence>
<evidence type="ECO:0000256" key="19">
    <source>
        <dbReference type="NCBIfam" id="TIGR01357"/>
    </source>
</evidence>
<evidence type="ECO:0000259" key="20">
    <source>
        <dbReference type="Pfam" id="PF01761"/>
    </source>
</evidence>
<comment type="cofactor">
    <cofactor evidence="2">
        <name>NAD(+)</name>
        <dbReference type="ChEBI" id="CHEBI:57540"/>
    </cofactor>
</comment>
<keyword evidence="12" id="KW-0479">Metal-binding</keyword>
<dbReference type="GO" id="GO:0046872">
    <property type="term" value="F:metal ion binding"/>
    <property type="evidence" value="ECO:0007669"/>
    <property type="project" value="UniProtKB-KW"/>
</dbReference>
<evidence type="ECO:0000256" key="10">
    <source>
        <dbReference type="ARBA" id="ARBA00022490"/>
    </source>
</evidence>
<dbReference type="FunFam" id="3.40.50.1970:FF:000007">
    <property type="entry name" value="Pentafunctional AROM polypeptide"/>
    <property type="match status" value="1"/>
</dbReference>
<evidence type="ECO:0000256" key="8">
    <source>
        <dbReference type="ARBA" id="ARBA00013031"/>
    </source>
</evidence>
<evidence type="ECO:0000259" key="21">
    <source>
        <dbReference type="Pfam" id="PF24621"/>
    </source>
</evidence>
<comment type="cofactor">
    <cofactor evidence="3">
        <name>Co(2+)</name>
        <dbReference type="ChEBI" id="CHEBI:48828"/>
    </cofactor>
</comment>
<dbReference type="GO" id="GO:0003856">
    <property type="term" value="F:3-dehydroquinate synthase activity"/>
    <property type="evidence" value="ECO:0007669"/>
    <property type="project" value="UniProtKB-UniRule"/>
</dbReference>
<keyword evidence="11" id="KW-0028">Amino-acid biosynthesis</keyword>